<gene>
    <name evidence="2" type="primary">LOC136092072</name>
</gene>
<reference evidence="2" key="1">
    <citation type="submission" date="2025-08" db="UniProtKB">
        <authorList>
            <consortium name="RefSeq"/>
        </authorList>
    </citation>
    <scope>IDENTIFICATION</scope>
</reference>
<dbReference type="InterPro" id="IPR012337">
    <property type="entry name" value="RNaseH-like_sf"/>
</dbReference>
<dbReference type="Proteomes" id="UP001652625">
    <property type="component" value="Chromosome 15"/>
</dbReference>
<evidence type="ECO:0000313" key="2">
    <source>
        <dbReference type="RefSeq" id="XP_065675863.1"/>
    </source>
</evidence>
<protein>
    <submittedName>
        <fullName evidence="2">Uncharacterized protein LOC136092072</fullName>
    </submittedName>
</protein>
<dbReference type="GeneID" id="136092072"/>
<dbReference type="RefSeq" id="XP_065675863.1">
    <property type="nucleotide sequence ID" value="XM_065819791.1"/>
</dbReference>
<dbReference type="SUPFAM" id="SSF53098">
    <property type="entry name" value="Ribonuclease H-like"/>
    <property type="match status" value="1"/>
</dbReference>
<keyword evidence="1" id="KW-1185">Reference proteome</keyword>
<organism evidence="1 2">
    <name type="scientific">Hydra vulgaris</name>
    <name type="common">Hydra</name>
    <name type="synonym">Hydra attenuata</name>
    <dbReference type="NCBI Taxonomy" id="6087"/>
    <lineage>
        <taxon>Eukaryota</taxon>
        <taxon>Metazoa</taxon>
        <taxon>Cnidaria</taxon>
        <taxon>Hydrozoa</taxon>
        <taxon>Hydroidolina</taxon>
        <taxon>Anthoathecata</taxon>
        <taxon>Aplanulata</taxon>
        <taxon>Hydridae</taxon>
        <taxon>Hydra</taxon>
    </lineage>
</organism>
<proteinExistence type="predicted"/>
<dbReference type="Gene3D" id="3.30.420.10">
    <property type="entry name" value="Ribonuclease H-like superfamily/Ribonuclease H"/>
    <property type="match status" value="1"/>
</dbReference>
<evidence type="ECO:0000313" key="1">
    <source>
        <dbReference type="Proteomes" id="UP001652625"/>
    </source>
</evidence>
<sequence length="130" mass="15026">MTHYCPGQCNSGPDTFTCVRCAAISSEPLYELHALLCHPGVTRLHHFIRSRNLPYSVEDVKQICRDCRICKEIKPQYYLPNDVHLIKATQPFKRISIDFKGPLPFSTPEHYMLTIVDEYSCFSFAYPIKI</sequence>
<dbReference type="InterPro" id="IPR036397">
    <property type="entry name" value="RNaseH_sf"/>
</dbReference>
<name>A0ABM4DMU4_HYDVU</name>
<accession>A0ABM4DMU4</accession>